<protein>
    <submittedName>
        <fullName evidence="1">Uncharacterized protein</fullName>
    </submittedName>
</protein>
<accession>A0ABW2GG85</accession>
<dbReference type="RefSeq" id="WP_386415572.1">
    <property type="nucleotide sequence ID" value="NZ_JBHSZO010000023.1"/>
</dbReference>
<organism evidence="1 2">
    <name type="scientific">Streptomyces polyrhachis</name>
    <dbReference type="NCBI Taxonomy" id="1282885"/>
    <lineage>
        <taxon>Bacteria</taxon>
        <taxon>Bacillati</taxon>
        <taxon>Actinomycetota</taxon>
        <taxon>Actinomycetes</taxon>
        <taxon>Kitasatosporales</taxon>
        <taxon>Streptomycetaceae</taxon>
        <taxon>Streptomyces</taxon>
    </lineage>
</organism>
<evidence type="ECO:0000313" key="2">
    <source>
        <dbReference type="Proteomes" id="UP001596413"/>
    </source>
</evidence>
<dbReference type="EMBL" id="JBHSZO010000023">
    <property type="protein sequence ID" value="MFC7219637.1"/>
    <property type="molecule type" value="Genomic_DNA"/>
</dbReference>
<gene>
    <name evidence="1" type="ORF">ACFQLX_15900</name>
</gene>
<comment type="caution">
    <text evidence="1">The sequence shown here is derived from an EMBL/GenBank/DDBJ whole genome shotgun (WGS) entry which is preliminary data.</text>
</comment>
<evidence type="ECO:0000313" key="1">
    <source>
        <dbReference type="EMBL" id="MFC7219637.1"/>
    </source>
</evidence>
<proteinExistence type="predicted"/>
<dbReference type="Proteomes" id="UP001596413">
    <property type="component" value="Unassembled WGS sequence"/>
</dbReference>
<reference evidence="2" key="1">
    <citation type="journal article" date="2019" name="Int. J. Syst. Evol. Microbiol.">
        <title>The Global Catalogue of Microorganisms (GCM) 10K type strain sequencing project: providing services to taxonomists for standard genome sequencing and annotation.</title>
        <authorList>
            <consortium name="The Broad Institute Genomics Platform"/>
            <consortium name="The Broad Institute Genome Sequencing Center for Infectious Disease"/>
            <person name="Wu L."/>
            <person name="Ma J."/>
        </authorList>
    </citation>
    <scope>NUCLEOTIDE SEQUENCE [LARGE SCALE GENOMIC DNA]</scope>
    <source>
        <strain evidence="2">CGMCC 1.13681</strain>
    </source>
</reference>
<sequence length="59" mass="6365">MDESIWCARAAGPRTYRSATSRCWTTPSPSLRTRPPAGSTTTCAGRVVVLLVALATTRR</sequence>
<name>A0ABW2GG85_9ACTN</name>
<keyword evidence="2" id="KW-1185">Reference proteome</keyword>